<comment type="caution">
    <text evidence="9">The sequence shown here is derived from an EMBL/GenBank/DDBJ whole genome shotgun (WGS) entry which is preliminary data.</text>
</comment>
<evidence type="ECO:0000259" key="8">
    <source>
        <dbReference type="PROSITE" id="PS50011"/>
    </source>
</evidence>
<dbReference type="GO" id="GO:0004674">
    <property type="term" value="F:protein serine/threonine kinase activity"/>
    <property type="evidence" value="ECO:0007669"/>
    <property type="project" value="UniProtKB-KW"/>
</dbReference>
<evidence type="ECO:0000313" key="10">
    <source>
        <dbReference type="Proteomes" id="UP001594351"/>
    </source>
</evidence>
<reference evidence="9 10" key="1">
    <citation type="submission" date="2024-09" db="EMBL/GenBank/DDBJ databases">
        <title>Laminarin stimulates single cell rates of sulfate reduction while oxygen inhibits transcriptomic activity in coastal marine sediment.</title>
        <authorList>
            <person name="Lindsay M."/>
            <person name="Orcutt B."/>
            <person name="Emerson D."/>
            <person name="Stepanauskas R."/>
            <person name="D'Angelo T."/>
        </authorList>
    </citation>
    <scope>NUCLEOTIDE SEQUENCE [LARGE SCALE GENOMIC DNA]</scope>
    <source>
        <strain evidence="9">SAG AM-311-K15</strain>
    </source>
</reference>
<keyword evidence="7" id="KW-0472">Membrane</keyword>
<keyword evidence="2" id="KW-0808">Transferase</keyword>
<evidence type="ECO:0000256" key="7">
    <source>
        <dbReference type="SAM" id="Phobius"/>
    </source>
</evidence>
<proteinExistence type="predicted"/>
<keyword evidence="10" id="KW-1185">Reference proteome</keyword>
<feature type="region of interest" description="Disordered" evidence="6">
    <location>
        <begin position="469"/>
        <end position="494"/>
    </location>
</feature>
<evidence type="ECO:0000256" key="3">
    <source>
        <dbReference type="ARBA" id="ARBA00022741"/>
    </source>
</evidence>
<keyword evidence="7" id="KW-0812">Transmembrane</keyword>
<gene>
    <name evidence="9" type="ORF">ACFL27_25375</name>
</gene>
<feature type="domain" description="Protein kinase" evidence="8">
    <location>
        <begin position="11"/>
        <end position="282"/>
    </location>
</feature>
<dbReference type="EMBL" id="JBHPBY010000524">
    <property type="protein sequence ID" value="MFC1853534.1"/>
    <property type="molecule type" value="Genomic_DNA"/>
</dbReference>
<organism evidence="9 10">
    <name type="scientific">candidate division CSSED10-310 bacterium</name>
    <dbReference type="NCBI Taxonomy" id="2855610"/>
    <lineage>
        <taxon>Bacteria</taxon>
        <taxon>Bacteria division CSSED10-310</taxon>
    </lineage>
</organism>
<evidence type="ECO:0000256" key="6">
    <source>
        <dbReference type="SAM" id="MobiDB-lite"/>
    </source>
</evidence>
<keyword evidence="1 9" id="KW-0723">Serine/threonine-protein kinase</keyword>
<protein>
    <submittedName>
        <fullName evidence="9">Serine/threonine protein kinase</fullName>
    </submittedName>
</protein>
<feature type="compositionally biased region" description="Polar residues" evidence="6">
    <location>
        <begin position="469"/>
        <end position="492"/>
    </location>
</feature>
<dbReference type="Gene3D" id="1.10.510.10">
    <property type="entry name" value="Transferase(Phosphotransferase) domain 1"/>
    <property type="match status" value="1"/>
</dbReference>
<evidence type="ECO:0000256" key="5">
    <source>
        <dbReference type="ARBA" id="ARBA00022840"/>
    </source>
</evidence>
<evidence type="ECO:0000256" key="4">
    <source>
        <dbReference type="ARBA" id="ARBA00022777"/>
    </source>
</evidence>
<accession>A0ABV6Z533</accession>
<dbReference type="InterPro" id="IPR000719">
    <property type="entry name" value="Prot_kinase_dom"/>
</dbReference>
<evidence type="ECO:0000256" key="2">
    <source>
        <dbReference type="ARBA" id="ARBA00022679"/>
    </source>
</evidence>
<dbReference type="Proteomes" id="UP001594351">
    <property type="component" value="Unassembled WGS sequence"/>
</dbReference>
<evidence type="ECO:0000256" key="1">
    <source>
        <dbReference type="ARBA" id="ARBA00022527"/>
    </source>
</evidence>
<keyword evidence="4 9" id="KW-0418">Kinase</keyword>
<sequence length="535" mass="62534">MKPTLSFINQYLLLDLLHTGTTSELFRAIEIGEEGFKRTVILKRFLSWVSDEKRFIDEYFQKMDRYFPNDNPFYIANIENGCSRGIYFQTREYFHGQSLEKCIHIGRTRSQSLPLELSIFITAQLVQSLKYFYELPADYPDWTRYHGHLTSSTIMIGYEGNLKILNYGIDWLKPLYYKRAGLTTAPYLPYSAPEVILEEEVDVRSDFFSIGTLFYEMITGQQLFYNQDQSKIRQMILTTDIPLMKGKVPKKIEEMIRRLVARDPKQRYDHPDEILADISILIDLKRRAELTSNLKKYMGSVFKQEIDRDLQKIAADRERYSKMLDISIEGEDKFLEPTAVTKLSELARKQAQQDESSKPSEDHLPFDEISDDAERPMSPEEVGDYLDHALKELLGKPKDHPPSSNQEISDQLFKKEWNEIQYDIDHQKYTEALDKLKILKESFPEHEEIDVKLEQIQTIVTQELARTFQEGQGENSQERTQPTGHLTQSIRALQQKDQEKETQKSLARTFSLINLVLWILLITVGLLLGYMLFIK</sequence>
<keyword evidence="5" id="KW-0067">ATP-binding</keyword>
<feature type="region of interest" description="Disordered" evidence="6">
    <location>
        <begin position="347"/>
        <end position="380"/>
    </location>
</feature>
<feature type="transmembrane region" description="Helical" evidence="7">
    <location>
        <begin position="512"/>
        <end position="533"/>
    </location>
</feature>
<dbReference type="PANTHER" id="PTHR24351">
    <property type="entry name" value="RIBOSOMAL PROTEIN S6 KINASE"/>
    <property type="match status" value="1"/>
</dbReference>
<keyword evidence="3" id="KW-0547">Nucleotide-binding</keyword>
<dbReference type="SMART" id="SM00220">
    <property type="entry name" value="S_TKc"/>
    <property type="match status" value="1"/>
</dbReference>
<feature type="compositionally biased region" description="Basic and acidic residues" evidence="6">
    <location>
        <begin position="347"/>
        <end position="378"/>
    </location>
</feature>
<evidence type="ECO:0000313" key="9">
    <source>
        <dbReference type="EMBL" id="MFC1853534.1"/>
    </source>
</evidence>
<dbReference type="InterPro" id="IPR011009">
    <property type="entry name" value="Kinase-like_dom_sf"/>
</dbReference>
<keyword evidence="7" id="KW-1133">Transmembrane helix</keyword>
<dbReference type="SUPFAM" id="SSF56112">
    <property type="entry name" value="Protein kinase-like (PK-like)"/>
    <property type="match status" value="1"/>
</dbReference>
<dbReference type="PROSITE" id="PS50011">
    <property type="entry name" value="PROTEIN_KINASE_DOM"/>
    <property type="match status" value="1"/>
</dbReference>
<name>A0ABV6Z533_UNCC1</name>
<dbReference type="Pfam" id="PF00069">
    <property type="entry name" value="Pkinase"/>
    <property type="match status" value="1"/>
</dbReference>